<dbReference type="InterPro" id="IPR049874">
    <property type="entry name" value="ROK_cs"/>
</dbReference>
<dbReference type="SUPFAM" id="SSF53067">
    <property type="entry name" value="Actin-like ATPase domain"/>
    <property type="match status" value="1"/>
</dbReference>
<dbReference type="PANTHER" id="PTHR18964:SF149">
    <property type="entry name" value="BIFUNCTIONAL UDP-N-ACETYLGLUCOSAMINE 2-EPIMERASE_N-ACETYLMANNOSAMINE KINASE"/>
    <property type="match status" value="1"/>
</dbReference>
<dbReference type="PANTHER" id="PTHR18964">
    <property type="entry name" value="ROK (REPRESSOR, ORF, KINASE) FAMILY"/>
    <property type="match status" value="1"/>
</dbReference>
<dbReference type="EMBL" id="LAZR01050781">
    <property type="protein sequence ID" value="KKK86575.1"/>
    <property type="molecule type" value="Genomic_DNA"/>
</dbReference>
<sequence length="166" mass="16903">MVDGSGRVLGDDIGFSRAEEGLEVVLERIEESLDAALGKAGVKREGLAGLGIASPGAVDVVRGIVPDAPQLPGWQDVPLARLLGERFGLPTLLENDASAAALGEHRFGAGRGSRHMLYITVSTGVGGGIIIDGELYRGKSGAAGEMGHVIIDMNGPACGCGARGCL</sequence>
<protein>
    <recommendedName>
        <fullName evidence="2">ROK family protein</fullName>
    </recommendedName>
</protein>
<evidence type="ECO:0000313" key="1">
    <source>
        <dbReference type="EMBL" id="KKK86575.1"/>
    </source>
</evidence>
<feature type="non-terminal residue" evidence="1">
    <location>
        <position position="166"/>
    </location>
</feature>
<comment type="caution">
    <text evidence="1">The sequence shown here is derived from an EMBL/GenBank/DDBJ whole genome shotgun (WGS) entry which is preliminary data.</text>
</comment>
<dbReference type="AlphaFoldDB" id="A0A0F8ZKK9"/>
<dbReference type="PROSITE" id="PS01125">
    <property type="entry name" value="ROK"/>
    <property type="match status" value="1"/>
</dbReference>
<dbReference type="InterPro" id="IPR043129">
    <property type="entry name" value="ATPase_NBD"/>
</dbReference>
<accession>A0A0F8ZKK9</accession>
<proteinExistence type="predicted"/>
<dbReference type="Gene3D" id="3.30.420.40">
    <property type="match status" value="2"/>
</dbReference>
<dbReference type="InterPro" id="IPR000600">
    <property type="entry name" value="ROK"/>
</dbReference>
<organism evidence="1">
    <name type="scientific">marine sediment metagenome</name>
    <dbReference type="NCBI Taxonomy" id="412755"/>
    <lineage>
        <taxon>unclassified sequences</taxon>
        <taxon>metagenomes</taxon>
        <taxon>ecological metagenomes</taxon>
    </lineage>
</organism>
<reference evidence="1" key="1">
    <citation type="journal article" date="2015" name="Nature">
        <title>Complex archaea that bridge the gap between prokaryotes and eukaryotes.</title>
        <authorList>
            <person name="Spang A."/>
            <person name="Saw J.H."/>
            <person name="Jorgensen S.L."/>
            <person name="Zaremba-Niedzwiedzka K."/>
            <person name="Martijn J."/>
            <person name="Lind A.E."/>
            <person name="van Eijk R."/>
            <person name="Schleper C."/>
            <person name="Guy L."/>
            <person name="Ettema T.J."/>
        </authorList>
    </citation>
    <scope>NUCLEOTIDE SEQUENCE</scope>
</reference>
<evidence type="ECO:0008006" key="2">
    <source>
        <dbReference type="Google" id="ProtNLM"/>
    </source>
</evidence>
<name>A0A0F8ZKK9_9ZZZZ</name>
<gene>
    <name evidence="1" type="ORF">LCGC14_2761850</name>
</gene>
<dbReference type="Pfam" id="PF00480">
    <property type="entry name" value="ROK"/>
    <property type="match status" value="1"/>
</dbReference>